<dbReference type="PRINTS" id="PR00722">
    <property type="entry name" value="CHYMOTRYPSIN"/>
</dbReference>
<protein>
    <recommendedName>
        <fullName evidence="12">Complement factor B</fullName>
    </recommendedName>
</protein>
<reference evidence="10" key="8">
    <citation type="journal article" date="2005" name="Science">
        <title>Antisense Transcription in the Mammalian Transcriptome.</title>
        <authorList>
            <consortium name="RIKEN Genome Exploration Research Group and Genome Science Group (Genome Network Project Core Group) and the FANTOM Consortium"/>
        </authorList>
    </citation>
    <scope>NUCLEOTIDE SEQUENCE</scope>
    <source>
        <strain evidence="10">C57BL/6J</strain>
        <tissue evidence="10">Bone marrow</tissue>
    </source>
</reference>
<dbReference type="EMBL" id="AK151220">
    <property type="protein sequence ID" value="BAE30214.1"/>
    <property type="molecule type" value="mRNA"/>
</dbReference>
<keyword evidence="7" id="KW-0645">Protease</keyword>
<dbReference type="InterPro" id="IPR043504">
    <property type="entry name" value="Peptidase_S1_PA_chymotrypsin"/>
</dbReference>
<dbReference type="InterPro" id="IPR036465">
    <property type="entry name" value="vWFA_dom_sf"/>
</dbReference>
<evidence type="ECO:0000259" key="9">
    <source>
        <dbReference type="PROSITE" id="PS50240"/>
    </source>
</evidence>
<reference evidence="10" key="3">
    <citation type="journal article" date="2000" name="Genome Res.">
        <title>RIKEN integrated sequence analysis (RISA) system--384-format sequencing pipeline with 384 multicapillary sequencer.</title>
        <authorList>
            <person name="Shibata K."/>
            <person name="Itoh M."/>
            <person name="Aizawa K."/>
            <person name="Nagaoka S."/>
            <person name="Sasaki N."/>
            <person name="Carninci P."/>
            <person name="Konno H."/>
            <person name="Akiyama J."/>
            <person name="Nishi K."/>
            <person name="Kitsunai T."/>
            <person name="Tashiro H."/>
            <person name="Itoh M."/>
            <person name="Sumi N."/>
            <person name="Ishii Y."/>
            <person name="Nakamura S."/>
            <person name="Hazama M."/>
            <person name="Nishine T."/>
            <person name="Harada A."/>
            <person name="Yamamoto R."/>
            <person name="Matsumoto H."/>
            <person name="Sakaguchi S."/>
            <person name="Ikegami T."/>
            <person name="Kashiwagi K."/>
            <person name="Fujiwake S."/>
            <person name="Inoue K."/>
            <person name="Togawa Y."/>
            <person name="Izawa M."/>
            <person name="Ohara E."/>
            <person name="Watahiki M."/>
            <person name="Yoneda Y."/>
            <person name="Ishikawa T."/>
            <person name="Ozawa K."/>
            <person name="Tanaka T."/>
            <person name="Matsuura S."/>
            <person name="Kawai J."/>
            <person name="Okazaki Y."/>
            <person name="Muramatsu M."/>
            <person name="Inoue Y."/>
            <person name="Kira A."/>
            <person name="Hayashizaki Y."/>
        </authorList>
    </citation>
    <scope>NUCLEOTIDE SEQUENCE</scope>
    <source>
        <strain evidence="10">C57BL/6J</strain>
        <tissue evidence="10">Bone marrow</tissue>
    </source>
</reference>
<dbReference type="PROSITE" id="PS00134">
    <property type="entry name" value="TRYPSIN_HIS"/>
    <property type="match status" value="1"/>
</dbReference>
<dbReference type="Pfam" id="PF00092">
    <property type="entry name" value="VWA"/>
    <property type="match status" value="1"/>
</dbReference>
<dbReference type="MEROPS" id="S01.196"/>
<dbReference type="InterPro" id="IPR002035">
    <property type="entry name" value="VWF_A"/>
</dbReference>
<keyword evidence="7" id="KW-0378">Hydrolase</keyword>
<evidence type="ECO:0008006" key="12">
    <source>
        <dbReference type="Google" id="ProtNLM"/>
    </source>
</evidence>
<reference evidence="10" key="7">
    <citation type="journal article" date="2005" name="Science">
        <title>The Transcriptional Landscape of the Mammalian Genome.</title>
        <authorList>
            <consortium name="The FANTOM Consortium"/>
            <consortium name="Riken Genome Exploration Research Group and Genome Science Group (Genome Network Project Core Group)"/>
        </authorList>
    </citation>
    <scope>NUCLEOTIDE SEQUENCE</scope>
    <source>
        <strain evidence="10">C57BL/6J</strain>
        <tissue evidence="10">Bone marrow</tissue>
    </source>
</reference>
<evidence type="ECO:0000256" key="5">
    <source>
        <dbReference type="ARBA" id="ARBA00023157"/>
    </source>
</evidence>
<keyword evidence="1" id="KW-0399">Innate immunity</keyword>
<dbReference type="FunFam" id="2.40.10.120:FF:000009">
    <property type="entry name" value="Complement factor B"/>
    <property type="match status" value="1"/>
</dbReference>
<reference evidence="10" key="2">
    <citation type="journal article" date="2000" name="Genome Res.">
        <title>Normalization and subtraction of cap-trapper-selected cDNAs to prepare full-length cDNA libraries for rapid discovery of new genes.</title>
        <authorList>
            <person name="Carninci P."/>
            <person name="Shibata Y."/>
            <person name="Hayatsu N."/>
            <person name="Sugahara Y."/>
            <person name="Shibata K."/>
            <person name="Itoh M."/>
            <person name="Konno H."/>
            <person name="Okazaki Y."/>
            <person name="Muramatsu M."/>
            <person name="Hayashizaki Y."/>
        </authorList>
    </citation>
    <scope>NUCLEOTIDE SEQUENCE</scope>
    <source>
        <strain evidence="10">C57BL/6J</strain>
        <tissue evidence="10">Bone marrow</tissue>
    </source>
</reference>
<keyword evidence="7" id="KW-0720">Serine protease</keyword>
<evidence type="ECO:0000256" key="4">
    <source>
        <dbReference type="ARBA" id="ARBA00022859"/>
    </source>
</evidence>
<feature type="domain" description="Peptidase S1" evidence="9">
    <location>
        <begin position="113"/>
        <end position="393"/>
    </location>
</feature>
<dbReference type="AlphaFoldDB" id="Q3U925"/>
<accession>Q3U925</accession>
<dbReference type="SUPFAM" id="SSF53300">
    <property type="entry name" value="vWA-like"/>
    <property type="match status" value="1"/>
</dbReference>
<dbReference type="PROSITE" id="PS00135">
    <property type="entry name" value="TRYPSIN_SER"/>
    <property type="match status" value="1"/>
</dbReference>
<dbReference type="SUPFAM" id="SSF50494">
    <property type="entry name" value="Trypsin-like serine proteases"/>
    <property type="match status" value="1"/>
</dbReference>
<reference evidence="10" key="6">
    <citation type="submission" date="2004-03" db="EMBL/GenBank/DDBJ databases">
        <authorList>
            <person name="Arakawa T."/>
            <person name="Carninci P."/>
            <person name="Fukuda S."/>
            <person name="Hashizume W."/>
            <person name="Hayashida K."/>
            <person name="Hori F."/>
            <person name="Iida J."/>
            <person name="Imamura K."/>
            <person name="Imotani K."/>
            <person name="Itoh M."/>
            <person name="Kanagawa S."/>
            <person name="Kawai J."/>
            <person name="Kojima M."/>
            <person name="Konno H."/>
            <person name="Murata M."/>
            <person name="Nakamura M."/>
            <person name="Ninomiya N."/>
            <person name="Nishiyori H."/>
            <person name="Nomura K."/>
            <person name="Ohno M."/>
            <person name="Sakazume N."/>
            <person name="Sano H."/>
            <person name="Sasaki D."/>
            <person name="Shibata K."/>
            <person name="Shiraki T."/>
            <person name="Tagami M."/>
            <person name="Tagami Y."/>
            <person name="Waki K."/>
            <person name="Watahiki A."/>
            <person name="Muramatsu M."/>
            <person name="Hayashizaki Y."/>
        </authorList>
    </citation>
    <scope>NUCLEOTIDE SEQUENCE</scope>
    <source>
        <strain evidence="10">C57BL/6J</strain>
        <tissue evidence="10">Bone marrow</tissue>
    </source>
</reference>
<dbReference type="PeptideAtlas" id="Q3U925"/>
<dbReference type="InterPro" id="IPR001254">
    <property type="entry name" value="Trypsin_dom"/>
</dbReference>
<dbReference type="InterPro" id="IPR033116">
    <property type="entry name" value="TRYPSIN_SER"/>
</dbReference>
<dbReference type="PANTHER" id="PTHR46393:SF1">
    <property type="entry name" value="COMPLEMENT FACTOR B"/>
    <property type="match status" value="1"/>
</dbReference>
<dbReference type="CDD" id="cd00190">
    <property type="entry name" value="Tryp_SPc"/>
    <property type="match status" value="1"/>
</dbReference>
<dbReference type="InterPro" id="IPR009003">
    <property type="entry name" value="Peptidase_S1_PA"/>
</dbReference>
<dbReference type="PANTHER" id="PTHR46393">
    <property type="entry name" value="SUSHI DOMAIN-CONTAINING PROTEIN"/>
    <property type="match status" value="1"/>
</dbReference>
<proteinExistence type="evidence at transcript level"/>
<dbReference type="PROSITE" id="PS50234">
    <property type="entry name" value="VWFA"/>
    <property type="match status" value="1"/>
</dbReference>
<dbReference type="InterPro" id="IPR018114">
    <property type="entry name" value="TRYPSIN_HIS"/>
</dbReference>
<dbReference type="GO" id="GO:0004252">
    <property type="term" value="F:serine-type endopeptidase activity"/>
    <property type="evidence" value="ECO:0007669"/>
    <property type="project" value="InterPro"/>
</dbReference>
<dbReference type="EMBL" id="AK151974">
    <property type="protein sequence ID" value="BAE30842.1"/>
    <property type="molecule type" value="mRNA"/>
</dbReference>
<organism evidence="10">
    <name type="scientific">Mus musculus</name>
    <name type="common">Mouse</name>
    <dbReference type="NCBI Taxonomy" id="10090"/>
    <lineage>
        <taxon>Eukaryota</taxon>
        <taxon>Metazoa</taxon>
        <taxon>Chordata</taxon>
        <taxon>Craniata</taxon>
        <taxon>Vertebrata</taxon>
        <taxon>Euteleostomi</taxon>
        <taxon>Mammalia</taxon>
        <taxon>Eutheria</taxon>
        <taxon>Euarchontoglires</taxon>
        <taxon>Glires</taxon>
        <taxon>Rodentia</taxon>
        <taxon>Myomorpha</taxon>
        <taxon>Muroidea</taxon>
        <taxon>Muridae</taxon>
        <taxon>Murinae</taxon>
        <taxon>Mus</taxon>
        <taxon>Mus</taxon>
    </lineage>
</organism>
<reference evidence="10" key="5">
    <citation type="journal article" date="2002" name="Nature">
        <title>Analysis of the mouse transcriptome based on functional annotation of 60,770 full-length cDNAs.</title>
        <authorList>
            <consortium name="The FANTOM Consortium and the RIKEN Genome Exploration Research Group Phase I and II Team"/>
        </authorList>
    </citation>
    <scope>NUCLEOTIDE SEQUENCE</scope>
    <source>
        <strain evidence="10">C57BL/6J</strain>
        <tissue evidence="10">Bone marrow</tissue>
    </source>
</reference>
<dbReference type="GO" id="GO:0045087">
    <property type="term" value="P:innate immune response"/>
    <property type="evidence" value="ECO:0007669"/>
    <property type="project" value="UniProtKB-KW"/>
</dbReference>
<evidence type="ECO:0000313" key="10">
    <source>
        <dbReference type="EMBL" id="BAE30842.1"/>
    </source>
</evidence>
<evidence type="ECO:0000313" key="11">
    <source>
        <dbReference type="MGI" id="MGI:105975"/>
    </source>
</evidence>
<reference evidence="10" key="1">
    <citation type="journal article" date="1999" name="Methods Enzymol.">
        <title>High-efficiency full-length cDNA cloning.</title>
        <authorList>
            <person name="Carninci P."/>
            <person name="Hayashizaki Y."/>
        </authorList>
    </citation>
    <scope>NUCLEOTIDE SEQUENCE</scope>
    <source>
        <strain evidence="10">C57BL/6J</strain>
        <tissue evidence="10">Bone marrow</tissue>
    </source>
</reference>
<keyword evidence="4" id="KW-0391">Immunity</keyword>
<dbReference type="GO" id="GO:0006508">
    <property type="term" value="P:proteolysis"/>
    <property type="evidence" value="ECO:0007669"/>
    <property type="project" value="UniProtKB-KW"/>
</dbReference>
<sequence length="400" mass="45333">MMSWAGDAPPEGWNRTRHVIIIMTDGLHNMGGNPVTVIQDIRALLDIGRDPKNPREDYLDVYVFGVGPLVDSVNINALASKKDNEHHVFKVKDMEDLENVFYQMIDETKSLSLCGMVWEHKKGNDYHKQPWQAKISVTRPLKGHETCMGAVVSEYFVLTAAHCFMVDDQKHSIKVSVGGQRRDLEIEEVLFHPKYNINGKKAEGIPEFYDYDVALVKFKNKLKYGQTLRPICLPCTEGTTRALRLPQTATCKQHKEQLLPVKDVKALFVSEQGKSLTRKEVYIKNGDKKASCERDATKAQGYEKVKDASEVVTPRFLCTGGVDPYADPNTCKGDSGGPLIVHKRSRFIQVGVISWGVVDVCRDQRRQQLVPSYARDFHINLFQVLPWLKDKLKDEDLGFL</sequence>
<dbReference type="MGI" id="MGI:105975">
    <property type="gene designation" value="Cfb"/>
</dbReference>
<keyword evidence="5" id="KW-1015">Disulfide bond</keyword>
<feature type="domain" description="VWFA" evidence="8">
    <location>
        <begin position="1"/>
        <end position="105"/>
    </location>
</feature>
<dbReference type="Pfam" id="PF00089">
    <property type="entry name" value="Trypsin"/>
    <property type="match status" value="1"/>
</dbReference>
<dbReference type="InterPro" id="IPR001314">
    <property type="entry name" value="Peptidase_S1A"/>
</dbReference>
<evidence type="ECO:0000256" key="6">
    <source>
        <dbReference type="ARBA" id="ARBA00023180"/>
    </source>
</evidence>
<reference evidence="10" key="4">
    <citation type="journal article" date="2001" name="Nature">
        <title>Functional annotation of a full-length mouse cDNA collection.</title>
        <authorList>
            <consortium name="The RIKEN Genome Exploration Research Group Phase II Team and the FANTOM Consortium"/>
        </authorList>
    </citation>
    <scope>NUCLEOTIDE SEQUENCE</scope>
    <source>
        <strain evidence="10">C57BL/6J</strain>
        <tissue evidence="10">Bone marrow</tissue>
    </source>
</reference>
<evidence type="ECO:0000256" key="2">
    <source>
        <dbReference type="ARBA" id="ARBA00022659"/>
    </source>
</evidence>
<keyword evidence="6" id="KW-0325">Glycoprotein</keyword>
<gene>
    <name evidence="11" type="primary">Cfb</name>
    <name evidence="11" type="synonym">H2-Bf</name>
</gene>
<keyword evidence="2" id="KW-0768">Sushi</keyword>
<evidence type="ECO:0000256" key="1">
    <source>
        <dbReference type="ARBA" id="ARBA00022588"/>
    </source>
</evidence>
<name>Q3U925_MOUSE</name>
<keyword evidence="3" id="KW-0677">Repeat</keyword>
<dbReference type="Gene3D" id="2.40.10.10">
    <property type="entry name" value="Trypsin-like serine proteases"/>
    <property type="match status" value="2"/>
</dbReference>
<dbReference type="SMART" id="SM00020">
    <property type="entry name" value="Tryp_SPc"/>
    <property type="match status" value="1"/>
</dbReference>
<dbReference type="AGR" id="MGI:105975"/>
<evidence type="ECO:0000256" key="3">
    <source>
        <dbReference type="ARBA" id="ARBA00022737"/>
    </source>
</evidence>
<dbReference type="Gene3D" id="3.40.50.410">
    <property type="entry name" value="von Willebrand factor, type A domain"/>
    <property type="match status" value="1"/>
</dbReference>
<evidence type="ECO:0000259" key="8">
    <source>
        <dbReference type="PROSITE" id="PS50234"/>
    </source>
</evidence>
<evidence type="ECO:0000256" key="7">
    <source>
        <dbReference type="RuleBase" id="RU363034"/>
    </source>
</evidence>
<dbReference type="PROSITE" id="PS50240">
    <property type="entry name" value="TRYPSIN_DOM"/>
    <property type="match status" value="1"/>
</dbReference>